<feature type="compositionally biased region" description="Low complexity" evidence="1">
    <location>
        <begin position="51"/>
        <end position="62"/>
    </location>
</feature>
<name>A0A8C3SAF6_CHESE</name>
<accession>A0A8C3SAF6</accession>
<reference evidence="2" key="1">
    <citation type="submission" date="2025-08" db="UniProtKB">
        <authorList>
            <consortium name="Ensembl"/>
        </authorList>
    </citation>
    <scope>IDENTIFICATION</scope>
</reference>
<organism evidence="2 3">
    <name type="scientific">Chelydra serpentina</name>
    <name type="common">Snapping turtle</name>
    <name type="synonym">Testudo serpentina</name>
    <dbReference type="NCBI Taxonomy" id="8475"/>
    <lineage>
        <taxon>Eukaryota</taxon>
        <taxon>Metazoa</taxon>
        <taxon>Chordata</taxon>
        <taxon>Craniata</taxon>
        <taxon>Vertebrata</taxon>
        <taxon>Euteleostomi</taxon>
        <taxon>Archelosauria</taxon>
        <taxon>Testudinata</taxon>
        <taxon>Testudines</taxon>
        <taxon>Cryptodira</taxon>
        <taxon>Durocryptodira</taxon>
        <taxon>Americhelydia</taxon>
        <taxon>Chelydroidea</taxon>
        <taxon>Chelydridae</taxon>
        <taxon>Chelydra</taxon>
    </lineage>
</organism>
<dbReference type="AlphaFoldDB" id="A0A8C3SAF6"/>
<feature type="compositionally biased region" description="Low complexity" evidence="1">
    <location>
        <begin position="12"/>
        <end position="27"/>
    </location>
</feature>
<feature type="region of interest" description="Disordered" evidence="1">
    <location>
        <begin position="51"/>
        <end position="81"/>
    </location>
</feature>
<feature type="compositionally biased region" description="Pro residues" evidence="1">
    <location>
        <begin position="1"/>
        <end position="11"/>
    </location>
</feature>
<feature type="region of interest" description="Disordered" evidence="1">
    <location>
        <begin position="1"/>
        <end position="27"/>
    </location>
</feature>
<evidence type="ECO:0000313" key="2">
    <source>
        <dbReference type="Ensembl" id="ENSCSRP00000009678.1"/>
    </source>
</evidence>
<keyword evidence="3" id="KW-1185">Reference proteome</keyword>
<evidence type="ECO:0000256" key="1">
    <source>
        <dbReference type="SAM" id="MobiDB-lite"/>
    </source>
</evidence>
<proteinExistence type="predicted"/>
<dbReference type="Ensembl" id="ENSCSRT00000010019.1">
    <property type="protein sequence ID" value="ENSCSRP00000009678.1"/>
    <property type="gene ID" value="ENSCSRG00000007241.1"/>
</dbReference>
<reference evidence="2" key="2">
    <citation type="submission" date="2025-09" db="UniProtKB">
        <authorList>
            <consortium name="Ensembl"/>
        </authorList>
    </citation>
    <scope>IDENTIFICATION</scope>
</reference>
<protein>
    <submittedName>
        <fullName evidence="2">Uncharacterized protein</fullName>
    </submittedName>
</protein>
<evidence type="ECO:0000313" key="3">
    <source>
        <dbReference type="Proteomes" id="UP000694403"/>
    </source>
</evidence>
<dbReference type="Proteomes" id="UP000694403">
    <property type="component" value="Unplaced"/>
</dbReference>
<sequence length="110" mass="11262">MPHFPPPPQPPISGSSQPCGATSLPAAPPTASCVTAPGCWSSGAWWSTASTAATSTSFAGSGRDLRPRPPRTARPLAPAWATASRSWATSATCLGGWQTTVRTPRTTFPG</sequence>